<dbReference type="CDD" id="cd06661">
    <property type="entry name" value="GGCT_like"/>
    <property type="match status" value="1"/>
</dbReference>
<reference evidence="8 9" key="1">
    <citation type="submission" date="2025-05" db="UniProtKB">
        <authorList>
            <consortium name="RefSeq"/>
        </authorList>
    </citation>
    <scope>IDENTIFICATION</scope>
    <source>
        <tissue evidence="8 9">Seedling</tissue>
    </source>
</reference>
<dbReference type="GO" id="GO:0016746">
    <property type="term" value="F:acyltransferase activity"/>
    <property type="evidence" value="ECO:0007669"/>
    <property type="project" value="UniProtKB-KW"/>
</dbReference>
<dbReference type="KEGG" id="zju:107430594"/>
<dbReference type="InterPro" id="IPR036568">
    <property type="entry name" value="GGCT-like_sf"/>
</dbReference>
<evidence type="ECO:0000256" key="4">
    <source>
        <dbReference type="PIRSR" id="PIRSR639126-1"/>
    </source>
</evidence>
<keyword evidence="3" id="KW-0808">Transferase</keyword>
<evidence type="ECO:0000256" key="3">
    <source>
        <dbReference type="ARBA" id="ARBA00023315"/>
    </source>
</evidence>
<dbReference type="RefSeq" id="XP_015896940.2">
    <property type="nucleotide sequence ID" value="XM_016041454.4"/>
</dbReference>
<evidence type="ECO:0000259" key="6">
    <source>
        <dbReference type="Pfam" id="PF06094"/>
    </source>
</evidence>
<gene>
    <name evidence="8 9" type="primary">LOC107430594</name>
</gene>
<evidence type="ECO:0000313" key="7">
    <source>
        <dbReference type="Proteomes" id="UP001652623"/>
    </source>
</evidence>
<evidence type="ECO:0000256" key="2">
    <source>
        <dbReference type="ARBA" id="ARBA00008861"/>
    </source>
</evidence>
<protein>
    <recommendedName>
        <fullName evidence="5">Gamma-glutamylcyclotransferase family protein</fullName>
    </recommendedName>
</protein>
<organism evidence="7 8">
    <name type="scientific">Ziziphus jujuba</name>
    <name type="common">Chinese jujube</name>
    <name type="synonym">Ziziphus sativa</name>
    <dbReference type="NCBI Taxonomy" id="326968"/>
    <lineage>
        <taxon>Eukaryota</taxon>
        <taxon>Viridiplantae</taxon>
        <taxon>Streptophyta</taxon>
        <taxon>Embryophyta</taxon>
        <taxon>Tracheophyta</taxon>
        <taxon>Spermatophyta</taxon>
        <taxon>Magnoliopsida</taxon>
        <taxon>eudicotyledons</taxon>
        <taxon>Gunneridae</taxon>
        <taxon>Pentapetalae</taxon>
        <taxon>rosids</taxon>
        <taxon>fabids</taxon>
        <taxon>Rosales</taxon>
        <taxon>Rhamnaceae</taxon>
        <taxon>Paliureae</taxon>
        <taxon>Ziziphus</taxon>
    </lineage>
</organism>
<comment type="function">
    <text evidence="1">Putative gamma-glutamylcyclotransferase.</text>
</comment>
<evidence type="ECO:0000256" key="1">
    <source>
        <dbReference type="ARBA" id="ARBA00002782"/>
    </source>
</evidence>
<dbReference type="FunCoup" id="A0A6P4ANM4">
    <property type="interactions" value="160"/>
</dbReference>
<dbReference type="InParanoid" id="A0A6P4ANM4"/>
<dbReference type="Gene3D" id="3.10.490.10">
    <property type="entry name" value="Gamma-glutamyl cyclotransferase-like"/>
    <property type="match status" value="1"/>
</dbReference>
<evidence type="ECO:0000313" key="9">
    <source>
        <dbReference type="RefSeq" id="XP_048319999.1"/>
    </source>
</evidence>
<dbReference type="Pfam" id="PF06094">
    <property type="entry name" value="GGACT"/>
    <property type="match status" value="1"/>
</dbReference>
<dbReference type="GO" id="GO:0005829">
    <property type="term" value="C:cytosol"/>
    <property type="evidence" value="ECO:0007669"/>
    <property type="project" value="TreeGrafter"/>
</dbReference>
<keyword evidence="7" id="KW-1185">Reference proteome</keyword>
<evidence type="ECO:0000256" key="5">
    <source>
        <dbReference type="RuleBase" id="RU367036"/>
    </source>
</evidence>
<dbReference type="GO" id="GO:0061929">
    <property type="term" value="F:gamma-glutamylaminecyclotransferase activity"/>
    <property type="evidence" value="ECO:0007669"/>
    <property type="project" value="InterPro"/>
</dbReference>
<proteinExistence type="inferred from homology"/>
<accession>A0A6P4ANM4</accession>
<dbReference type="AlphaFoldDB" id="A0A6P4ANM4"/>
<dbReference type="RefSeq" id="XP_048319999.1">
    <property type="nucleotide sequence ID" value="XM_048464042.2"/>
</dbReference>
<sequence length="193" mass="22032">MADNNSKNENDGSKRSLIFSYGTLKRGLQNNYLLQELIDRNDAVYLGSCLTHIPYPLVIGPYGLAYIVNFPGNGHRVKGELYSVSARGLARLDELEATSRGHYERLPIRVVRCPEETTEPDPTVNDDDVVEADAYYAHRSFGEALWDKNHRQGLREYSEKEARLYVRPEDRPNASRTIVDDIWLFISSSETHQ</sequence>
<dbReference type="InterPro" id="IPR039126">
    <property type="entry name" value="GGACT"/>
</dbReference>
<comment type="similarity">
    <text evidence="2 5">Belongs to the gamma-glutamylcyclotransferase family.</text>
</comment>
<dbReference type="PANTHER" id="PTHR12510:SF15">
    <property type="entry name" value="GAMMA-GLUTAMYLCYCLOTRANSFERASE FAMILY PROTEIN"/>
    <property type="match status" value="1"/>
</dbReference>
<feature type="domain" description="Gamma-glutamylcyclotransferase AIG2-like" evidence="6">
    <location>
        <begin position="18"/>
        <end position="139"/>
    </location>
</feature>
<dbReference type="PANTHER" id="PTHR12510">
    <property type="entry name" value="TROPONIN C-AKIN-1 PROTEIN"/>
    <property type="match status" value="1"/>
</dbReference>
<dbReference type="Proteomes" id="UP001652623">
    <property type="component" value="Chromosome 6"/>
</dbReference>
<dbReference type="InterPro" id="IPR013024">
    <property type="entry name" value="GGCT-like"/>
</dbReference>
<evidence type="ECO:0000313" key="8">
    <source>
        <dbReference type="RefSeq" id="XP_015896940.2"/>
    </source>
</evidence>
<name>A0A6P4ANM4_ZIZJJ</name>
<dbReference type="GeneID" id="107430594"/>
<keyword evidence="3" id="KW-0012">Acyltransferase</keyword>
<dbReference type="InterPro" id="IPR009288">
    <property type="entry name" value="AIG2-like_dom"/>
</dbReference>
<dbReference type="SUPFAM" id="SSF110857">
    <property type="entry name" value="Gamma-glutamyl cyclotransferase-like"/>
    <property type="match status" value="1"/>
</dbReference>
<feature type="active site" description="Proton acceptor" evidence="4">
    <location>
        <position position="96"/>
    </location>
</feature>